<evidence type="ECO:0000313" key="4">
    <source>
        <dbReference type="EMBL" id="MRX07730.1"/>
    </source>
</evidence>
<comment type="caution">
    <text evidence="4">The sequence shown here is derived from an EMBL/GenBank/DDBJ whole genome shotgun (WGS) entry which is preliminary data.</text>
</comment>
<proteinExistence type="predicted"/>
<feature type="domain" description="Solute-binding protein family 3/N-terminal" evidence="3">
    <location>
        <begin position="59"/>
        <end position="266"/>
    </location>
</feature>
<evidence type="ECO:0000313" key="5">
    <source>
        <dbReference type="Proteomes" id="UP000481037"/>
    </source>
</evidence>
<sequence length="276" mass="30855">MRPPPKNRGTMSASRLTFSIVTLSFALTTCAARAAVPCPAAPVRVAFYETGYLSFGDRGVDRELVAELARRSGCRVEALTPPRARAYAMLQAGQVDIVTAALVNHQRDSYAFFVPYMQQRFAIVLRRDTAAGVKTSDAFAARPALRFGAVRGVNYGGERDQWLARMERERRLEQGASPTTAFRMLGSGRFDAMFAIPLQYEKELADLGMQNRVEIVDWFPDETTPLRTLAFSRKNFSAEQLQAWEGVLKSMQKDGFVKRVLEKYLTPKEVAKAVIK</sequence>
<feature type="chain" id="PRO_5026831573" evidence="2">
    <location>
        <begin position="35"/>
        <end position="276"/>
    </location>
</feature>
<name>A0A6L5QDN4_9BURK</name>
<dbReference type="AlphaFoldDB" id="A0A6L5QDN4"/>
<organism evidence="4 5">
    <name type="scientific">Duganella alba</name>
    <dbReference type="NCBI Taxonomy" id="2666081"/>
    <lineage>
        <taxon>Bacteria</taxon>
        <taxon>Pseudomonadati</taxon>
        <taxon>Pseudomonadota</taxon>
        <taxon>Betaproteobacteria</taxon>
        <taxon>Burkholderiales</taxon>
        <taxon>Oxalobacteraceae</taxon>
        <taxon>Telluria group</taxon>
        <taxon>Duganella</taxon>
    </lineage>
</organism>
<feature type="signal peptide" evidence="2">
    <location>
        <begin position="1"/>
        <end position="34"/>
    </location>
</feature>
<dbReference type="SUPFAM" id="SSF53850">
    <property type="entry name" value="Periplasmic binding protein-like II"/>
    <property type="match status" value="1"/>
</dbReference>
<dbReference type="InterPro" id="IPR001638">
    <property type="entry name" value="Solute-binding_3/MltF_N"/>
</dbReference>
<keyword evidence="1 2" id="KW-0732">Signal</keyword>
<protein>
    <submittedName>
        <fullName evidence="4">Transporter substrate-binding domain-containing protein</fullName>
    </submittedName>
</protein>
<evidence type="ECO:0000259" key="3">
    <source>
        <dbReference type="Pfam" id="PF00497"/>
    </source>
</evidence>
<dbReference type="PANTHER" id="PTHR35936:SF35">
    <property type="entry name" value="L-CYSTINE-BINDING PROTEIN TCYJ"/>
    <property type="match status" value="1"/>
</dbReference>
<evidence type="ECO:0000256" key="2">
    <source>
        <dbReference type="SAM" id="SignalP"/>
    </source>
</evidence>
<reference evidence="4 5" key="1">
    <citation type="submission" date="2019-11" db="EMBL/GenBank/DDBJ databases">
        <title>Novel species isolated from a subtropical stream in China.</title>
        <authorList>
            <person name="Lu H."/>
        </authorList>
    </citation>
    <scope>NUCLEOTIDE SEQUENCE [LARGE SCALE GENOMIC DNA]</scope>
    <source>
        <strain evidence="4 5">FT25W</strain>
    </source>
</reference>
<dbReference type="Proteomes" id="UP000481037">
    <property type="component" value="Unassembled WGS sequence"/>
</dbReference>
<evidence type="ECO:0000256" key="1">
    <source>
        <dbReference type="ARBA" id="ARBA00022729"/>
    </source>
</evidence>
<dbReference type="EMBL" id="WKJM01000005">
    <property type="protein sequence ID" value="MRX07730.1"/>
    <property type="molecule type" value="Genomic_DNA"/>
</dbReference>
<dbReference type="Pfam" id="PF00497">
    <property type="entry name" value="SBP_bac_3"/>
    <property type="match status" value="1"/>
</dbReference>
<dbReference type="PANTHER" id="PTHR35936">
    <property type="entry name" value="MEMBRANE-BOUND LYTIC MUREIN TRANSGLYCOSYLASE F"/>
    <property type="match status" value="1"/>
</dbReference>
<accession>A0A6L5QDN4</accession>
<gene>
    <name evidence="4" type="ORF">GJ697_07795</name>
</gene>
<dbReference type="Gene3D" id="3.40.190.10">
    <property type="entry name" value="Periplasmic binding protein-like II"/>
    <property type="match status" value="2"/>
</dbReference>
<keyword evidence="5" id="KW-1185">Reference proteome</keyword>